<dbReference type="InterPro" id="IPR011009">
    <property type="entry name" value="Kinase-like_dom_sf"/>
</dbReference>
<dbReference type="Gene3D" id="1.10.510.10">
    <property type="entry name" value="Transferase(Phosphotransferase) domain 1"/>
    <property type="match status" value="1"/>
</dbReference>
<dbReference type="InterPro" id="IPR000719">
    <property type="entry name" value="Prot_kinase_dom"/>
</dbReference>
<dbReference type="GO" id="GO:0004674">
    <property type="term" value="F:protein serine/threonine kinase activity"/>
    <property type="evidence" value="ECO:0007669"/>
    <property type="project" value="UniProtKB-KW"/>
</dbReference>
<dbReference type="GO" id="GO:0043484">
    <property type="term" value="P:regulation of RNA splicing"/>
    <property type="evidence" value="ECO:0007669"/>
    <property type="project" value="TreeGrafter"/>
</dbReference>
<dbReference type="Proteomes" id="UP000250140">
    <property type="component" value="Unassembled WGS sequence"/>
</dbReference>
<dbReference type="InterPro" id="IPR051175">
    <property type="entry name" value="CLK_kinases"/>
</dbReference>
<keyword evidence="4 8" id="KW-0418">Kinase</keyword>
<keyword evidence="9" id="KW-1185">Reference proteome</keyword>
<dbReference type="Pfam" id="PF00069">
    <property type="entry name" value="Pkinase"/>
    <property type="match status" value="1"/>
</dbReference>
<evidence type="ECO:0000256" key="6">
    <source>
        <dbReference type="PROSITE-ProRule" id="PRU10141"/>
    </source>
</evidence>
<dbReference type="InterPro" id="IPR017441">
    <property type="entry name" value="Protein_kinase_ATP_BS"/>
</dbReference>
<dbReference type="PROSITE" id="PS50011">
    <property type="entry name" value="PROTEIN_KINASE_DOM"/>
    <property type="match status" value="1"/>
</dbReference>
<dbReference type="SUPFAM" id="SSF56112">
    <property type="entry name" value="Protein kinase-like (PK-like)"/>
    <property type="match status" value="1"/>
</dbReference>
<sequence length="401" mass="45840">MVSQSERHSNPVTLLPPREFPSTGFEVIDPSQSVEEERLPFYNRDAYYPMRIGAVIKDRYQVVAKLGYGTSSTVWLCHDLRERLYWVLKVHVNTLKHNQELEVYRHLASVTKEHAGREYIRQLKDSFTLKSHNGEHDVFVMTPLGMSLRTLREMQKNGIFQQTLVVGALNQVLTGLNFLHEADVIHTDLHSDNLLIALTNDSILAKVEDDEIRTPSARKQVGDTIIYVSRYMLAGAGSLTICDLGQARIGNEHSGNAMPVPYRAPEVILNMKWGNAVDMWSVGLLAWDLLEREGLFRIYDHESEEQNDAHHLATMTALLGPPPSEFLNRSKETSKYWNKDGKWKNPVPLPTEKTLQSLSNSLAKDDKDQFLDFVQCLLCWLPEERLTAGQAYYHPWLRKGE</sequence>
<name>A0A8E2EVL2_9PEZI</name>
<protein>
    <submittedName>
        <fullName evidence="8">Kinase-like protein</fullName>
    </submittedName>
</protein>
<feature type="domain" description="Protein kinase" evidence="7">
    <location>
        <begin position="60"/>
        <end position="397"/>
    </location>
</feature>
<evidence type="ECO:0000256" key="2">
    <source>
        <dbReference type="ARBA" id="ARBA00022679"/>
    </source>
</evidence>
<evidence type="ECO:0000256" key="5">
    <source>
        <dbReference type="ARBA" id="ARBA00022840"/>
    </source>
</evidence>
<keyword evidence="5 6" id="KW-0067">ATP-binding</keyword>
<organism evidence="8 9">
    <name type="scientific">Glonium stellatum</name>
    <dbReference type="NCBI Taxonomy" id="574774"/>
    <lineage>
        <taxon>Eukaryota</taxon>
        <taxon>Fungi</taxon>
        <taxon>Dikarya</taxon>
        <taxon>Ascomycota</taxon>
        <taxon>Pezizomycotina</taxon>
        <taxon>Dothideomycetes</taxon>
        <taxon>Pleosporomycetidae</taxon>
        <taxon>Gloniales</taxon>
        <taxon>Gloniaceae</taxon>
        <taxon>Glonium</taxon>
    </lineage>
</organism>
<dbReference type="PANTHER" id="PTHR45646:SF11">
    <property type="entry name" value="SERINE_THREONINE-PROTEIN KINASE DOA"/>
    <property type="match status" value="1"/>
</dbReference>
<proteinExistence type="predicted"/>
<accession>A0A8E2EVL2</accession>
<evidence type="ECO:0000256" key="1">
    <source>
        <dbReference type="ARBA" id="ARBA00022527"/>
    </source>
</evidence>
<dbReference type="Gene3D" id="3.30.200.20">
    <property type="entry name" value="Phosphorylase Kinase, domain 1"/>
    <property type="match status" value="1"/>
</dbReference>
<reference evidence="8 9" key="1">
    <citation type="journal article" date="2016" name="Nat. Commun.">
        <title>Ectomycorrhizal ecology is imprinted in the genome of the dominant symbiotic fungus Cenococcum geophilum.</title>
        <authorList>
            <consortium name="DOE Joint Genome Institute"/>
            <person name="Peter M."/>
            <person name="Kohler A."/>
            <person name="Ohm R.A."/>
            <person name="Kuo A."/>
            <person name="Krutzmann J."/>
            <person name="Morin E."/>
            <person name="Arend M."/>
            <person name="Barry K.W."/>
            <person name="Binder M."/>
            <person name="Choi C."/>
            <person name="Clum A."/>
            <person name="Copeland A."/>
            <person name="Grisel N."/>
            <person name="Haridas S."/>
            <person name="Kipfer T."/>
            <person name="LaButti K."/>
            <person name="Lindquist E."/>
            <person name="Lipzen A."/>
            <person name="Maire R."/>
            <person name="Meier B."/>
            <person name="Mihaltcheva S."/>
            <person name="Molinier V."/>
            <person name="Murat C."/>
            <person name="Poggeler S."/>
            <person name="Quandt C.A."/>
            <person name="Sperisen C."/>
            <person name="Tritt A."/>
            <person name="Tisserant E."/>
            <person name="Crous P.W."/>
            <person name="Henrissat B."/>
            <person name="Nehls U."/>
            <person name="Egli S."/>
            <person name="Spatafora J.W."/>
            <person name="Grigoriev I.V."/>
            <person name="Martin F.M."/>
        </authorList>
    </citation>
    <scope>NUCLEOTIDE SEQUENCE [LARGE SCALE GENOMIC DNA]</scope>
    <source>
        <strain evidence="8 9">CBS 207.34</strain>
    </source>
</reference>
<dbReference type="GO" id="GO:0005524">
    <property type="term" value="F:ATP binding"/>
    <property type="evidence" value="ECO:0007669"/>
    <property type="project" value="UniProtKB-UniRule"/>
</dbReference>
<gene>
    <name evidence="8" type="ORF">AOQ84DRAFT_379279</name>
</gene>
<dbReference type="GO" id="GO:0005634">
    <property type="term" value="C:nucleus"/>
    <property type="evidence" value="ECO:0007669"/>
    <property type="project" value="TreeGrafter"/>
</dbReference>
<evidence type="ECO:0000256" key="4">
    <source>
        <dbReference type="ARBA" id="ARBA00022777"/>
    </source>
</evidence>
<dbReference type="AlphaFoldDB" id="A0A8E2EVL2"/>
<evidence type="ECO:0000313" key="8">
    <source>
        <dbReference type="EMBL" id="OCL05752.1"/>
    </source>
</evidence>
<evidence type="ECO:0000259" key="7">
    <source>
        <dbReference type="PROSITE" id="PS50011"/>
    </source>
</evidence>
<keyword evidence="3 6" id="KW-0547">Nucleotide-binding</keyword>
<dbReference type="PANTHER" id="PTHR45646">
    <property type="entry name" value="SERINE/THREONINE-PROTEIN KINASE DOA-RELATED"/>
    <property type="match status" value="1"/>
</dbReference>
<keyword evidence="1" id="KW-0723">Serine/threonine-protein kinase</keyword>
<keyword evidence="2" id="KW-0808">Transferase</keyword>
<dbReference type="PROSITE" id="PS00107">
    <property type="entry name" value="PROTEIN_KINASE_ATP"/>
    <property type="match status" value="1"/>
</dbReference>
<dbReference type="OrthoDB" id="5979581at2759"/>
<dbReference type="EMBL" id="KV750215">
    <property type="protein sequence ID" value="OCL05752.1"/>
    <property type="molecule type" value="Genomic_DNA"/>
</dbReference>
<evidence type="ECO:0000313" key="9">
    <source>
        <dbReference type="Proteomes" id="UP000250140"/>
    </source>
</evidence>
<feature type="binding site" evidence="6">
    <location>
        <position position="89"/>
    </location>
    <ligand>
        <name>ATP</name>
        <dbReference type="ChEBI" id="CHEBI:30616"/>
    </ligand>
</feature>
<dbReference type="SMART" id="SM00220">
    <property type="entry name" value="S_TKc"/>
    <property type="match status" value="1"/>
</dbReference>
<evidence type="ECO:0000256" key="3">
    <source>
        <dbReference type="ARBA" id="ARBA00022741"/>
    </source>
</evidence>